<feature type="region of interest" description="Disordered" evidence="1">
    <location>
        <begin position="41"/>
        <end position="126"/>
    </location>
</feature>
<keyword evidence="2" id="KW-1133">Transmembrane helix</keyword>
<dbReference type="RefSeq" id="WP_170949049.1">
    <property type="nucleotide sequence ID" value="NZ_OBEB01000010.1"/>
</dbReference>
<keyword evidence="6" id="KW-1185">Reference proteome</keyword>
<dbReference type="InterPro" id="IPR011528">
    <property type="entry name" value="NERD"/>
</dbReference>
<keyword evidence="2" id="KW-0472">Membrane</keyword>
<reference evidence="6" key="1">
    <citation type="submission" date="2017-09" db="EMBL/GenBank/DDBJ databases">
        <authorList>
            <person name="Varghese N."/>
            <person name="Submissions S."/>
        </authorList>
    </citation>
    <scope>NUCLEOTIDE SEQUENCE [LARGE SCALE GENOMIC DNA]</scope>
    <source>
        <strain evidence="6">CGMCC 1.12461</strain>
    </source>
</reference>
<feature type="signal peptide" evidence="3">
    <location>
        <begin position="1"/>
        <end position="20"/>
    </location>
</feature>
<evidence type="ECO:0000256" key="2">
    <source>
        <dbReference type="SAM" id="Phobius"/>
    </source>
</evidence>
<sequence>MRWMRYFLPLLLLISVSAPGLQQYSEGACILLDQQVERFSHMPQSSSYRNAKSEYDKKCRKPTRAVPPETEARRDTTPIRPAPREPDPVVVEPAEPAATKPEVSATETTASETTEPATTKPEIREVDTSQVAKSLATPAAVAEQLLQAKPATDQPVDAEKRLVAEGELADTMLPVPVVVPADAEPMVGDWWQWDNLLNSILTNLPLIIANIFAFLLAVFLLTNWLGLNLPGFKGVFAEYKLNRLLRWRLARGYRHFRKLKLLTAKEELVVVDHLVLSPFGIFVIMVKGYRGNIYGNVAEANWMRQYFGSKKQFMNPLHQNFKHVEAIKHHLQLQGTDLAQHVHSVVAFSRVAQFKTDMPANVTYVDTAPAYLKKFDEPCFDDEQLNRFAALLRQASTAN</sequence>
<dbReference type="Pfam" id="PF08378">
    <property type="entry name" value="NERD"/>
    <property type="match status" value="1"/>
</dbReference>
<dbReference type="AlphaFoldDB" id="A0A285JJH5"/>
<proteinExistence type="predicted"/>
<keyword evidence="2" id="KW-0812">Transmembrane</keyword>
<dbReference type="Proteomes" id="UP000219353">
    <property type="component" value="Unassembled WGS sequence"/>
</dbReference>
<gene>
    <name evidence="5" type="ORF">SAMN06297280_0096</name>
</gene>
<dbReference type="EMBL" id="OBEB01000010">
    <property type="protein sequence ID" value="SNY60449.1"/>
    <property type="molecule type" value="Genomic_DNA"/>
</dbReference>
<feature type="compositionally biased region" description="Basic and acidic residues" evidence="1">
    <location>
        <begin position="70"/>
        <end position="87"/>
    </location>
</feature>
<evidence type="ECO:0000313" key="6">
    <source>
        <dbReference type="Proteomes" id="UP000219353"/>
    </source>
</evidence>
<evidence type="ECO:0000313" key="5">
    <source>
        <dbReference type="EMBL" id="SNY60449.1"/>
    </source>
</evidence>
<evidence type="ECO:0000259" key="4">
    <source>
        <dbReference type="PROSITE" id="PS50965"/>
    </source>
</evidence>
<organism evidence="5 6">
    <name type="scientific">Arsukibacterium tuosuense</name>
    <dbReference type="NCBI Taxonomy" id="1323745"/>
    <lineage>
        <taxon>Bacteria</taxon>
        <taxon>Pseudomonadati</taxon>
        <taxon>Pseudomonadota</taxon>
        <taxon>Gammaproteobacteria</taxon>
        <taxon>Chromatiales</taxon>
        <taxon>Chromatiaceae</taxon>
        <taxon>Arsukibacterium</taxon>
    </lineage>
</organism>
<evidence type="ECO:0000256" key="1">
    <source>
        <dbReference type="SAM" id="MobiDB-lite"/>
    </source>
</evidence>
<feature type="transmembrane region" description="Helical" evidence="2">
    <location>
        <begin position="204"/>
        <end position="225"/>
    </location>
</feature>
<keyword evidence="3" id="KW-0732">Signal</keyword>
<feature type="compositionally biased region" description="Low complexity" evidence="1">
    <location>
        <begin position="88"/>
        <end position="120"/>
    </location>
</feature>
<protein>
    <submittedName>
        <fullName evidence="5">Nuclease-related domain-containing protein</fullName>
    </submittedName>
</protein>
<feature type="chain" id="PRO_5012244753" evidence="3">
    <location>
        <begin position="21"/>
        <end position="399"/>
    </location>
</feature>
<feature type="domain" description="NERD" evidence="4">
    <location>
        <begin position="233"/>
        <end position="350"/>
    </location>
</feature>
<evidence type="ECO:0000256" key="3">
    <source>
        <dbReference type="SAM" id="SignalP"/>
    </source>
</evidence>
<accession>A0A285JJH5</accession>
<dbReference type="PROSITE" id="PS50965">
    <property type="entry name" value="NERD"/>
    <property type="match status" value="1"/>
</dbReference>
<name>A0A285JJH5_9GAMM</name>